<keyword evidence="4" id="KW-1185">Reference proteome</keyword>
<proteinExistence type="predicted"/>
<dbReference type="RefSeq" id="WP_246297980.1">
    <property type="nucleotide sequence ID" value="NZ_BAAAPX010000001.1"/>
</dbReference>
<feature type="domain" description="NERD" evidence="2">
    <location>
        <begin position="50"/>
        <end position="160"/>
    </location>
</feature>
<feature type="transmembrane region" description="Helical" evidence="1">
    <location>
        <begin position="233"/>
        <end position="251"/>
    </location>
</feature>
<keyword evidence="1" id="KW-0472">Membrane</keyword>
<sequence>MSGQRMRDRAPGTAVMEQVVRLQEATPPRSSLARAFGVDPLPADAQPWFTGALGERQVGAALGRLPIDWSAFHAVPVGSGDADVDHLVVGPGGVFVVNTKHHRGARLAVYDRSVLVNGVKKPYLRNADLEASRVRGLLVRAGIEAPVHAAIVVVGAKEVRIHRKPVRTAVLRSDSLVRWLTRRPAVLDDETLAQATQLFDDPASWRAVASPHDTAERFSAIEREVRSAQLVRAGWGLAGGLALLAAALPFLPH</sequence>
<reference evidence="3 4" key="1">
    <citation type="submission" date="2020-07" db="EMBL/GenBank/DDBJ databases">
        <title>Sequencing the genomes of 1000 actinobacteria strains.</title>
        <authorList>
            <person name="Klenk H.-P."/>
        </authorList>
    </citation>
    <scope>NUCLEOTIDE SEQUENCE [LARGE SCALE GENOMIC DNA]</scope>
    <source>
        <strain evidence="3 4">DSM 23871</strain>
    </source>
</reference>
<dbReference type="EMBL" id="JACCBJ010000001">
    <property type="protein sequence ID" value="NYD73152.1"/>
    <property type="molecule type" value="Genomic_DNA"/>
</dbReference>
<dbReference type="AlphaFoldDB" id="A0A852SWU7"/>
<evidence type="ECO:0000256" key="1">
    <source>
        <dbReference type="SAM" id="Phobius"/>
    </source>
</evidence>
<protein>
    <recommendedName>
        <fullName evidence="2">NERD domain-containing protein</fullName>
    </recommendedName>
</protein>
<organism evidence="3 4">
    <name type="scientific">Leifsonia soli</name>
    <dbReference type="NCBI Taxonomy" id="582665"/>
    <lineage>
        <taxon>Bacteria</taxon>
        <taxon>Bacillati</taxon>
        <taxon>Actinomycetota</taxon>
        <taxon>Actinomycetes</taxon>
        <taxon>Micrococcales</taxon>
        <taxon>Microbacteriaceae</taxon>
        <taxon>Leifsonia</taxon>
    </lineage>
</organism>
<dbReference type="Proteomes" id="UP000589620">
    <property type="component" value="Unassembled WGS sequence"/>
</dbReference>
<evidence type="ECO:0000313" key="3">
    <source>
        <dbReference type="EMBL" id="NYD73152.1"/>
    </source>
</evidence>
<keyword evidence="1" id="KW-1133">Transmembrane helix</keyword>
<name>A0A852SWU7_9MICO</name>
<gene>
    <name evidence="3" type="ORF">BJ963_000671</name>
</gene>
<dbReference type="PROSITE" id="PS50965">
    <property type="entry name" value="NERD"/>
    <property type="match status" value="1"/>
</dbReference>
<evidence type="ECO:0000259" key="2">
    <source>
        <dbReference type="PROSITE" id="PS50965"/>
    </source>
</evidence>
<accession>A0A852SWU7</accession>
<comment type="caution">
    <text evidence="3">The sequence shown here is derived from an EMBL/GenBank/DDBJ whole genome shotgun (WGS) entry which is preliminary data.</text>
</comment>
<keyword evidence="1" id="KW-0812">Transmembrane</keyword>
<dbReference type="Pfam" id="PF08378">
    <property type="entry name" value="NERD"/>
    <property type="match status" value="1"/>
</dbReference>
<evidence type="ECO:0000313" key="4">
    <source>
        <dbReference type="Proteomes" id="UP000589620"/>
    </source>
</evidence>
<dbReference type="InterPro" id="IPR011528">
    <property type="entry name" value="NERD"/>
</dbReference>